<name>A0A318V2W4_9GAMM</name>
<gene>
    <name evidence="3" type="ORF">DFP75_102290</name>
</gene>
<evidence type="ECO:0000256" key="1">
    <source>
        <dbReference type="SAM" id="MobiDB-lite"/>
    </source>
</evidence>
<evidence type="ECO:0000259" key="2">
    <source>
        <dbReference type="Pfam" id="PF09994"/>
    </source>
</evidence>
<evidence type="ECO:0000313" key="4">
    <source>
        <dbReference type="Proteomes" id="UP000247551"/>
    </source>
</evidence>
<evidence type="ECO:0000313" key="3">
    <source>
        <dbReference type="EMBL" id="PYF83196.1"/>
    </source>
</evidence>
<dbReference type="CDD" id="cd00118">
    <property type="entry name" value="LysM"/>
    <property type="match status" value="1"/>
</dbReference>
<accession>A0A318V2W4</accession>
<dbReference type="EMBL" id="QKLW01000002">
    <property type="protein sequence ID" value="PYF83196.1"/>
    <property type="molecule type" value="Genomic_DNA"/>
</dbReference>
<sequence length="990" mass="111389">MTYRLIKLESLMEMEFFSVEGNLSQINERDLHSILPKGMSAATLLEKVAAGEFVLATDFPATPLLIRSNKRLETNNAPWASNTPWANKTLGTTKKLGEREWQINPDAESDFQASALTALTQRLNRMGQGVGSASADSVGSNRANLHPVKEPDYTPEPVIPDSSTRESQAPLAYEYNIEIAFSAKNPNLPVGLSTELFDTKHKITKGNWTASPTTYGTKYTLKTDSNEPHHLNFRAAKNTMGLSLKNVTMVPLGSGKVNDAFIPIMPTVQFGERLGFATTGYLYHFKGNTLVQKYQWNGDETFSPMPDNIADYTFRHARMSLLVYWKIAGKVVKDQYLVYRAESLSAEEVNQVSPKWLEQHGVHLDIDALLKVTQTPQLERDNYEKKSIKADITTHTVREDPNTQQRETWADIAKQYGLSAKELLNQNPSYNDNPLALKVGDILAMKQSVEEAPVVFERFECPPEAPSTYNNPHNSHYVSDETSITVTNSAPILALEKRKVKKGLPLVNVKPERILRIGVFFDGTGQNNRNDAYKEEHGDKSRTNIARLFEAYPEKTGESAKIYVSGVGTVDGAWQTPQMIDAGKDESRFSGATGLYDDNGAFQKWQTLLVQLRRIIADLEDKGNYSSITHIAFDVFGFSRGAALARHFVNALKMGLPDYTKHRSGKDTSRIAPNLLGTAEGEKYNPNTGYQADTQRSTSVRFLGLFDTVGSFYLPGNKDNGVFNLHVNSADVGHALQICAHHEYRINFPLTSLKTRGQLAPNFYEEVFPGAHTDVGGGYPFVEQYNKTDLPKRYGIPIKSTYNRELIKTLSYQDQKEEYAYKGRLVDFDKWFYQEQLRHQTEWSTECKATYKQHGKVEQEDATLYFYRLQPIDASLAGLAQERMKQQAERFGVKWINSRYNTSRDYEINPAQKSLWNKLAALPIGKVAPQDWLIDVPDNCIHRSHDSVINPGCSDPIDSQVNGIANVKAFKRYQPNAPLSTPTREIYDNE</sequence>
<feature type="domain" description="T6SS Phospholipase effector Tle1-like catalytic" evidence="2">
    <location>
        <begin position="517"/>
        <end position="781"/>
    </location>
</feature>
<dbReference type="AlphaFoldDB" id="A0A318V2W4"/>
<dbReference type="CDD" id="cd20709">
    <property type="entry name" value="MIX_V"/>
    <property type="match status" value="1"/>
</dbReference>
<proteinExistence type="predicted"/>
<keyword evidence="4" id="KW-1185">Reference proteome</keyword>
<dbReference type="PANTHER" id="PTHR33840">
    <property type="match status" value="1"/>
</dbReference>
<reference evidence="3 4" key="1">
    <citation type="submission" date="2018-06" db="EMBL/GenBank/DDBJ databases">
        <title>Genomic Encyclopedia of Type Strains, Phase III (KMG-III): the genomes of soil and plant-associated and newly described type strains.</title>
        <authorList>
            <person name="Whitman W."/>
        </authorList>
    </citation>
    <scope>NUCLEOTIDE SEQUENCE [LARGE SCALE GENOMIC DNA]</scope>
    <source>
        <strain evidence="3 4">CECT 7730</strain>
    </source>
</reference>
<dbReference type="PANTHER" id="PTHR33840:SF1">
    <property type="entry name" value="TLE1 PHOSPHOLIPASE DOMAIN-CONTAINING PROTEIN"/>
    <property type="match status" value="1"/>
</dbReference>
<dbReference type="Proteomes" id="UP000247551">
    <property type="component" value="Unassembled WGS sequence"/>
</dbReference>
<dbReference type="Pfam" id="PF09994">
    <property type="entry name" value="T6SS_Tle1-like_cat"/>
    <property type="match status" value="1"/>
</dbReference>
<comment type="caution">
    <text evidence="3">The sequence shown here is derived from an EMBL/GenBank/DDBJ whole genome shotgun (WGS) entry which is preliminary data.</text>
</comment>
<dbReference type="RefSeq" id="WP_110573394.1">
    <property type="nucleotide sequence ID" value="NZ_QKLW01000002.1"/>
</dbReference>
<dbReference type="InterPro" id="IPR018392">
    <property type="entry name" value="LysM"/>
</dbReference>
<feature type="region of interest" description="Disordered" evidence="1">
    <location>
        <begin position="127"/>
        <end position="164"/>
    </location>
</feature>
<protein>
    <submittedName>
        <fullName evidence="3">LysM domain-containing protein</fullName>
    </submittedName>
</protein>
<feature type="compositionally biased region" description="Low complexity" evidence="1">
    <location>
        <begin position="131"/>
        <end position="140"/>
    </location>
</feature>
<dbReference type="InterPro" id="IPR018712">
    <property type="entry name" value="Tle1-like_cat"/>
</dbReference>
<organism evidence="3 4">
    <name type="scientific">Marinomonas alcarazii</name>
    <dbReference type="NCBI Taxonomy" id="491949"/>
    <lineage>
        <taxon>Bacteria</taxon>
        <taxon>Pseudomonadati</taxon>
        <taxon>Pseudomonadota</taxon>
        <taxon>Gammaproteobacteria</taxon>
        <taxon>Oceanospirillales</taxon>
        <taxon>Oceanospirillaceae</taxon>
        <taxon>Marinomonas</taxon>
    </lineage>
</organism>